<proteinExistence type="predicted"/>
<accession>A0A7W5AZ77</accession>
<gene>
    <name evidence="1" type="ORF">FHS18_003242</name>
</gene>
<name>A0A7W5AZ77_9BACL</name>
<reference evidence="1 2" key="1">
    <citation type="submission" date="2020-08" db="EMBL/GenBank/DDBJ databases">
        <title>Genomic Encyclopedia of Type Strains, Phase III (KMG-III): the genomes of soil and plant-associated and newly described type strains.</title>
        <authorList>
            <person name="Whitman W."/>
        </authorList>
    </citation>
    <scope>NUCLEOTIDE SEQUENCE [LARGE SCALE GENOMIC DNA]</scope>
    <source>
        <strain evidence="1 2">CECT 5862</strain>
    </source>
</reference>
<evidence type="ECO:0000313" key="1">
    <source>
        <dbReference type="EMBL" id="MBB3111174.1"/>
    </source>
</evidence>
<evidence type="ECO:0000313" key="2">
    <source>
        <dbReference type="Proteomes" id="UP000570361"/>
    </source>
</evidence>
<dbReference type="RefSeq" id="WP_183601038.1">
    <property type="nucleotide sequence ID" value="NZ_JACHXK010000006.1"/>
</dbReference>
<dbReference type="AlphaFoldDB" id="A0A7W5AZ77"/>
<comment type="caution">
    <text evidence="1">The sequence shown here is derived from an EMBL/GenBank/DDBJ whole genome shotgun (WGS) entry which is preliminary data.</text>
</comment>
<dbReference type="Proteomes" id="UP000570361">
    <property type="component" value="Unassembled WGS sequence"/>
</dbReference>
<organism evidence="1 2">
    <name type="scientific">Paenibacillus phyllosphaerae</name>
    <dbReference type="NCBI Taxonomy" id="274593"/>
    <lineage>
        <taxon>Bacteria</taxon>
        <taxon>Bacillati</taxon>
        <taxon>Bacillota</taxon>
        <taxon>Bacilli</taxon>
        <taxon>Bacillales</taxon>
        <taxon>Paenibacillaceae</taxon>
        <taxon>Paenibacillus</taxon>
    </lineage>
</organism>
<protein>
    <submittedName>
        <fullName evidence="1">Uncharacterized protein</fullName>
    </submittedName>
</protein>
<keyword evidence="2" id="KW-1185">Reference proteome</keyword>
<sequence length="111" mass="12550">MACEYNADLCFIRPLDWGATPLLEEVGGLLKDLFKGSRMDLEPSEEEGLEVVVARVNGLAMWEQEDDLLDWLNAALPESWWIWLAGYQVNVMKKEDVGPCRLKGKGIRHGC</sequence>
<dbReference type="EMBL" id="JACHXK010000006">
    <property type="protein sequence ID" value="MBB3111174.1"/>
    <property type="molecule type" value="Genomic_DNA"/>
</dbReference>